<dbReference type="Proteomes" id="UP000308197">
    <property type="component" value="Unassembled WGS sequence"/>
</dbReference>
<evidence type="ECO:0000313" key="1">
    <source>
        <dbReference type="EMBL" id="TFK92284.1"/>
    </source>
</evidence>
<reference evidence="1 2" key="1">
    <citation type="journal article" date="2019" name="Nat. Ecol. Evol.">
        <title>Megaphylogeny resolves global patterns of mushroom evolution.</title>
        <authorList>
            <person name="Varga T."/>
            <person name="Krizsan K."/>
            <person name="Foldi C."/>
            <person name="Dima B."/>
            <person name="Sanchez-Garcia M."/>
            <person name="Sanchez-Ramirez S."/>
            <person name="Szollosi G.J."/>
            <person name="Szarkandi J.G."/>
            <person name="Papp V."/>
            <person name="Albert L."/>
            <person name="Andreopoulos W."/>
            <person name="Angelini C."/>
            <person name="Antonin V."/>
            <person name="Barry K.W."/>
            <person name="Bougher N.L."/>
            <person name="Buchanan P."/>
            <person name="Buyck B."/>
            <person name="Bense V."/>
            <person name="Catcheside P."/>
            <person name="Chovatia M."/>
            <person name="Cooper J."/>
            <person name="Damon W."/>
            <person name="Desjardin D."/>
            <person name="Finy P."/>
            <person name="Geml J."/>
            <person name="Haridas S."/>
            <person name="Hughes K."/>
            <person name="Justo A."/>
            <person name="Karasinski D."/>
            <person name="Kautmanova I."/>
            <person name="Kiss B."/>
            <person name="Kocsube S."/>
            <person name="Kotiranta H."/>
            <person name="LaButti K.M."/>
            <person name="Lechner B.E."/>
            <person name="Liimatainen K."/>
            <person name="Lipzen A."/>
            <person name="Lukacs Z."/>
            <person name="Mihaltcheva S."/>
            <person name="Morgado L.N."/>
            <person name="Niskanen T."/>
            <person name="Noordeloos M.E."/>
            <person name="Ohm R.A."/>
            <person name="Ortiz-Santana B."/>
            <person name="Ovrebo C."/>
            <person name="Racz N."/>
            <person name="Riley R."/>
            <person name="Savchenko A."/>
            <person name="Shiryaev A."/>
            <person name="Soop K."/>
            <person name="Spirin V."/>
            <person name="Szebenyi C."/>
            <person name="Tomsovsky M."/>
            <person name="Tulloss R.E."/>
            <person name="Uehling J."/>
            <person name="Grigoriev I.V."/>
            <person name="Vagvolgyi C."/>
            <person name="Papp T."/>
            <person name="Martin F.M."/>
            <person name="Miettinen O."/>
            <person name="Hibbett D.S."/>
            <person name="Nagy L.G."/>
        </authorList>
    </citation>
    <scope>NUCLEOTIDE SEQUENCE [LARGE SCALE GENOMIC DNA]</scope>
    <source>
        <strain evidence="1 2">HHB13444</strain>
    </source>
</reference>
<accession>A0A5C3PR16</accession>
<sequence length="66" mass="7046">MREEEVRVTALGTADVRRFIECGGLGRADKVFVRVVQVGEVASARACPCPCTALGSVKGKSHNNRS</sequence>
<gene>
    <name evidence="1" type="ORF">K466DRAFT_240856</name>
</gene>
<dbReference type="EMBL" id="ML211001">
    <property type="protein sequence ID" value="TFK92284.1"/>
    <property type="molecule type" value="Genomic_DNA"/>
</dbReference>
<dbReference type="AlphaFoldDB" id="A0A5C3PR16"/>
<keyword evidence="2" id="KW-1185">Reference proteome</keyword>
<name>A0A5C3PR16_9APHY</name>
<dbReference type="InParanoid" id="A0A5C3PR16"/>
<evidence type="ECO:0000313" key="2">
    <source>
        <dbReference type="Proteomes" id="UP000308197"/>
    </source>
</evidence>
<protein>
    <submittedName>
        <fullName evidence="1">Uncharacterized protein</fullName>
    </submittedName>
</protein>
<organism evidence="1 2">
    <name type="scientific">Polyporus arcularius HHB13444</name>
    <dbReference type="NCBI Taxonomy" id="1314778"/>
    <lineage>
        <taxon>Eukaryota</taxon>
        <taxon>Fungi</taxon>
        <taxon>Dikarya</taxon>
        <taxon>Basidiomycota</taxon>
        <taxon>Agaricomycotina</taxon>
        <taxon>Agaricomycetes</taxon>
        <taxon>Polyporales</taxon>
        <taxon>Polyporaceae</taxon>
        <taxon>Polyporus</taxon>
    </lineage>
</organism>
<proteinExistence type="predicted"/>